<name>A0A5S9Q3E3_9GAMM</name>
<gene>
    <name evidence="2" type="ORF">DPBNPPHM_01567</name>
</gene>
<dbReference type="InterPro" id="IPR006680">
    <property type="entry name" value="Amidohydro-rel"/>
</dbReference>
<keyword evidence="2" id="KW-0378">Hydrolase</keyword>
<dbReference type="Gene3D" id="2.30.40.10">
    <property type="entry name" value="Urease, subunit C, domain 1"/>
    <property type="match status" value="1"/>
</dbReference>
<dbReference type="GO" id="GO:0019213">
    <property type="term" value="F:deacetylase activity"/>
    <property type="evidence" value="ECO:0007669"/>
    <property type="project" value="InterPro"/>
</dbReference>
<evidence type="ECO:0000313" key="3">
    <source>
        <dbReference type="Proteomes" id="UP000434580"/>
    </source>
</evidence>
<dbReference type="EC" id="3.1.1.-" evidence="2"/>
<dbReference type="SUPFAM" id="SSF51556">
    <property type="entry name" value="Metallo-dependent hydrolases"/>
    <property type="match status" value="1"/>
</dbReference>
<dbReference type="NCBIfam" id="NF006689">
    <property type="entry name" value="PRK09237.1"/>
    <property type="match status" value="1"/>
</dbReference>
<evidence type="ECO:0000259" key="1">
    <source>
        <dbReference type="Pfam" id="PF01979"/>
    </source>
</evidence>
<evidence type="ECO:0000313" key="2">
    <source>
        <dbReference type="EMBL" id="CAA0112143.1"/>
    </source>
</evidence>
<feature type="domain" description="Amidohydrolase-related" evidence="1">
    <location>
        <begin position="293"/>
        <end position="369"/>
    </location>
</feature>
<dbReference type="InterPro" id="IPR020043">
    <property type="entry name" value="Deacetylase_Atu3266-like"/>
</dbReference>
<sequence>MRISIVNWVFVLFSSVGWISAAVADEIDILIQNGFVIDPANNRNGIMDVAVTDGRISRIQPSIPAENATTVVDATGLFVVPGLIDVHSHLFVGTRDSRYLANSYDAIAPDSFSFRSCASTMVDAGSSGWRNFETFKRQTIDHSQTRVLAYLNIVGGGMRGYEHEQKLEDMSVQKTAEMIRRYPDLLVGVKLAHYDSPSWVPTNRAIAAAEQAGVPVMIDFGSAQPELSLEKLLLEKLRPGDIFTHAFANVNGREPIVDQQGRVKPFIFEALDNGIRLDVGHGGGSFLYSQAVPALRQGVYPTTLGTDLHIGAMNAGLKNLPNLMSKFLNLGMPLDEVIEAVTSRAAESIGRADLGSLTENNVADIALLNIDNGSFGFYDVKPEKMQGERRIDCQLLVQEGRVVWDANGLSIPFYVPAVN</sequence>
<dbReference type="Pfam" id="PF01979">
    <property type="entry name" value="Amidohydro_1"/>
    <property type="match status" value="1"/>
</dbReference>
<dbReference type="SUPFAM" id="SSF51338">
    <property type="entry name" value="Composite domain of metallo-dependent hydrolases"/>
    <property type="match status" value="1"/>
</dbReference>
<dbReference type="Gene3D" id="3.20.20.140">
    <property type="entry name" value="Metal-dependent hydrolases"/>
    <property type="match status" value="1"/>
</dbReference>
<reference evidence="2 3" key="1">
    <citation type="submission" date="2019-11" db="EMBL/GenBank/DDBJ databases">
        <authorList>
            <person name="Holert J."/>
        </authorList>
    </citation>
    <scope>NUCLEOTIDE SEQUENCE [LARGE SCALE GENOMIC DNA]</scope>
    <source>
        <strain evidence="2">BC5_2</strain>
    </source>
</reference>
<dbReference type="InterPro" id="IPR032466">
    <property type="entry name" value="Metal_Hydrolase"/>
</dbReference>
<dbReference type="GO" id="GO:0016810">
    <property type="term" value="F:hydrolase activity, acting on carbon-nitrogen (but not peptide) bonds"/>
    <property type="evidence" value="ECO:0007669"/>
    <property type="project" value="InterPro"/>
</dbReference>
<proteinExistence type="predicted"/>
<dbReference type="Proteomes" id="UP000434580">
    <property type="component" value="Unassembled WGS sequence"/>
</dbReference>
<dbReference type="PANTHER" id="PTHR42717">
    <property type="entry name" value="DIHYDROOROTASE-RELATED"/>
    <property type="match status" value="1"/>
</dbReference>
<dbReference type="AlphaFoldDB" id="A0A5S9Q3E3"/>
<dbReference type="EMBL" id="CACSII010000016">
    <property type="protein sequence ID" value="CAA0112143.1"/>
    <property type="molecule type" value="Genomic_DNA"/>
</dbReference>
<dbReference type="PANTHER" id="PTHR42717:SF1">
    <property type="entry name" value="IMIDAZOLONEPROPIONASE AND RELATED AMIDOHYDROLASES"/>
    <property type="match status" value="1"/>
</dbReference>
<dbReference type="InterPro" id="IPR011059">
    <property type="entry name" value="Metal-dep_hydrolase_composite"/>
</dbReference>
<accession>A0A5S9Q3E3</accession>
<protein>
    <submittedName>
        <fullName evidence="2">Deacetylase</fullName>
        <ecNumber evidence="2">3.1.1.-</ecNumber>
    </submittedName>
</protein>
<organism evidence="2 3">
    <name type="scientific">BD1-7 clade bacterium</name>
    <dbReference type="NCBI Taxonomy" id="2029982"/>
    <lineage>
        <taxon>Bacteria</taxon>
        <taxon>Pseudomonadati</taxon>
        <taxon>Pseudomonadota</taxon>
        <taxon>Gammaproteobacteria</taxon>
        <taxon>Cellvibrionales</taxon>
        <taxon>Spongiibacteraceae</taxon>
        <taxon>BD1-7 clade</taxon>
    </lineage>
</organism>